<dbReference type="EMBL" id="LR023772">
    <property type="protein sequence ID" value="SVE93391.1"/>
    <property type="molecule type" value="mRNA"/>
</dbReference>
<reference evidence="8" key="1">
    <citation type="submission" date="2018-08" db="EMBL/GenBank/DDBJ databases">
        <authorList>
            <person name="Cornetti L."/>
        </authorList>
    </citation>
    <scope>NUCLEOTIDE SEQUENCE</scope>
    <source>
        <strain evidence="8">DE-FRO-2-1</strain>
    </source>
</reference>
<dbReference type="GO" id="GO:0005634">
    <property type="term" value="C:nucleus"/>
    <property type="evidence" value="ECO:0007669"/>
    <property type="project" value="UniProtKB-SubCell"/>
</dbReference>
<dbReference type="GO" id="GO:0003723">
    <property type="term" value="F:RNA binding"/>
    <property type="evidence" value="ECO:0007669"/>
    <property type="project" value="InterPro"/>
</dbReference>
<accession>A0A4Y7NJH3</accession>
<dbReference type="FunFam" id="3.30.1330.30:FF:000028">
    <property type="entry name" value="H/ACA ribonucleoprotein complex subunit 2-like protein"/>
    <property type="match status" value="1"/>
</dbReference>
<keyword evidence="4" id="KW-0687">Ribonucleoprotein</keyword>
<evidence type="ECO:0000256" key="2">
    <source>
        <dbReference type="ARBA" id="ARBA00007337"/>
    </source>
</evidence>
<comment type="similarity">
    <text evidence="2">Belongs to the eukaryotic ribosomal protein eL8 family.</text>
</comment>
<dbReference type="Gene3D" id="3.30.1330.30">
    <property type="match status" value="1"/>
</dbReference>
<evidence type="ECO:0000256" key="4">
    <source>
        <dbReference type="ARBA" id="ARBA00023274"/>
    </source>
</evidence>
<sequence length="167" mass="18927">MAKKAKQQVLEESNADTTMDASMAETEDKKSAEKQRYAELLNHVSIIAQPMASRKLTRKIYKLLKKASQQKGYVRNGLKDVQRRIRLGERGIVIFAGDVTPVDIMCHMPAVCEEKSIPYCYTPSRMDLGHSLGLKRTSLMVLVKEHPEYKPLYDELAAELKALPTDF</sequence>
<dbReference type="InterPro" id="IPR050257">
    <property type="entry name" value="eL8/uL1-like"/>
</dbReference>
<protein>
    <recommendedName>
        <fullName evidence="5">H/ACA snoRNP protein NHP2</fullName>
    </recommendedName>
</protein>
<dbReference type="SUPFAM" id="SSF55315">
    <property type="entry name" value="L30e-like"/>
    <property type="match status" value="1"/>
</dbReference>
<evidence type="ECO:0000256" key="6">
    <source>
        <dbReference type="SAM" id="MobiDB-lite"/>
    </source>
</evidence>
<dbReference type="AlphaFoldDB" id="A0A4Y7NJH3"/>
<dbReference type="InterPro" id="IPR029064">
    <property type="entry name" value="Ribosomal_eL30-like_sf"/>
</dbReference>
<keyword evidence="3" id="KW-0539">Nucleus</keyword>
<dbReference type="InterPro" id="IPR018492">
    <property type="entry name" value="Ribosomal_eL8/Nhp2"/>
</dbReference>
<feature type="domain" description="Ribosomal protein eL8/eL30/eS12/Gadd45" evidence="7">
    <location>
        <begin position="59"/>
        <end position="148"/>
    </location>
</feature>
<evidence type="ECO:0000313" key="8">
    <source>
        <dbReference type="EMBL" id="SVE93391.1"/>
    </source>
</evidence>
<dbReference type="Pfam" id="PF01248">
    <property type="entry name" value="Ribosomal_L7Ae"/>
    <property type="match status" value="1"/>
</dbReference>
<evidence type="ECO:0000256" key="5">
    <source>
        <dbReference type="ARBA" id="ARBA00083355"/>
    </source>
</evidence>
<gene>
    <name evidence="8" type="primary">EOG090X0JRW</name>
</gene>
<organism evidence="8">
    <name type="scientific">Moina brachiata</name>
    <dbReference type="NCBI Taxonomy" id="675436"/>
    <lineage>
        <taxon>Eukaryota</taxon>
        <taxon>Metazoa</taxon>
        <taxon>Ecdysozoa</taxon>
        <taxon>Arthropoda</taxon>
        <taxon>Crustacea</taxon>
        <taxon>Branchiopoda</taxon>
        <taxon>Diplostraca</taxon>
        <taxon>Cladocera</taxon>
        <taxon>Anomopoda</taxon>
        <taxon>Moinidae</taxon>
        <taxon>Moina</taxon>
    </lineage>
</organism>
<dbReference type="InterPro" id="IPR004038">
    <property type="entry name" value="Ribosomal_eL8/eL30/eS12/Gad45"/>
</dbReference>
<comment type="subcellular location">
    <subcellularLocation>
        <location evidence="1">Nucleus</location>
    </subcellularLocation>
</comment>
<evidence type="ECO:0000259" key="7">
    <source>
        <dbReference type="Pfam" id="PF01248"/>
    </source>
</evidence>
<proteinExistence type="evidence at transcript level"/>
<evidence type="ECO:0000256" key="3">
    <source>
        <dbReference type="ARBA" id="ARBA00023242"/>
    </source>
</evidence>
<name>A0A4Y7NJH3_9CRUS</name>
<dbReference type="PANTHER" id="PTHR23105">
    <property type="entry name" value="RIBOSOMAL PROTEIN L7AE FAMILY MEMBER"/>
    <property type="match status" value="1"/>
</dbReference>
<feature type="region of interest" description="Disordered" evidence="6">
    <location>
        <begin position="1"/>
        <end position="31"/>
    </location>
</feature>
<evidence type="ECO:0000256" key="1">
    <source>
        <dbReference type="ARBA" id="ARBA00004123"/>
    </source>
</evidence>
<dbReference type="PRINTS" id="PR00881">
    <property type="entry name" value="L7ARS6FAMILY"/>
</dbReference>
<dbReference type="GO" id="GO:1990904">
    <property type="term" value="C:ribonucleoprotein complex"/>
    <property type="evidence" value="ECO:0007669"/>
    <property type="project" value="UniProtKB-KW"/>
</dbReference>